<dbReference type="EMBL" id="VVZB01000019">
    <property type="protein sequence ID" value="KAA5379543.1"/>
    <property type="molecule type" value="Genomic_DNA"/>
</dbReference>
<evidence type="ECO:0000313" key="2">
    <source>
        <dbReference type="Proteomes" id="UP000347681"/>
    </source>
</evidence>
<gene>
    <name evidence="1" type="ORF">F2Y61_20345</name>
</gene>
<protein>
    <submittedName>
        <fullName evidence="1">Uncharacterized protein</fullName>
    </submittedName>
</protein>
<organism evidence="1 2">
    <name type="scientific">Phocaeicola dorei</name>
    <dbReference type="NCBI Taxonomy" id="357276"/>
    <lineage>
        <taxon>Bacteria</taxon>
        <taxon>Pseudomonadati</taxon>
        <taxon>Bacteroidota</taxon>
        <taxon>Bacteroidia</taxon>
        <taxon>Bacteroidales</taxon>
        <taxon>Bacteroidaceae</taxon>
        <taxon>Phocaeicola</taxon>
    </lineage>
</organism>
<proteinExistence type="predicted"/>
<dbReference type="Proteomes" id="UP000347681">
    <property type="component" value="Unassembled WGS sequence"/>
</dbReference>
<accession>A0A5M5ZP57</accession>
<name>A0A5M5ZP57_9BACT</name>
<comment type="caution">
    <text evidence="1">The sequence shown here is derived from an EMBL/GenBank/DDBJ whole genome shotgun (WGS) entry which is preliminary data.</text>
</comment>
<reference evidence="1 2" key="1">
    <citation type="journal article" date="2019" name="Nat. Med.">
        <title>A library of human gut bacterial isolates paired with longitudinal multiomics data enables mechanistic microbiome research.</title>
        <authorList>
            <person name="Poyet M."/>
            <person name="Groussin M."/>
            <person name="Gibbons S.M."/>
            <person name="Avila-Pacheco J."/>
            <person name="Jiang X."/>
            <person name="Kearney S.M."/>
            <person name="Perrotta A.R."/>
            <person name="Berdy B."/>
            <person name="Zhao S."/>
            <person name="Lieberman T.D."/>
            <person name="Swanson P.K."/>
            <person name="Smith M."/>
            <person name="Roesemann S."/>
            <person name="Alexander J.E."/>
            <person name="Rich S.A."/>
            <person name="Livny J."/>
            <person name="Vlamakis H."/>
            <person name="Clish C."/>
            <person name="Bullock K."/>
            <person name="Deik A."/>
            <person name="Scott J."/>
            <person name="Pierce K.A."/>
            <person name="Xavier R.J."/>
            <person name="Alm E.J."/>
        </authorList>
    </citation>
    <scope>NUCLEOTIDE SEQUENCE [LARGE SCALE GENOMIC DNA]</scope>
    <source>
        <strain evidence="1 2">BIOML-A5</strain>
    </source>
</reference>
<sequence>MTTVEQITAVATGLGWQVSTNRHENVVAFDFQRYTDKGQDFNVCIEMKDDDFDNFLHELEQYYESFDPDYEAYLWIGSEGHGKNGAPYHIKDIVSDMEEAEKTIEKLYETLKTIE</sequence>
<dbReference type="AlphaFoldDB" id="A0A5M5ZP57"/>
<dbReference type="RefSeq" id="WP_149941201.1">
    <property type="nucleotide sequence ID" value="NZ_VVZB01000019.1"/>
</dbReference>
<evidence type="ECO:0000313" key="1">
    <source>
        <dbReference type="EMBL" id="KAA5379543.1"/>
    </source>
</evidence>